<dbReference type="AlphaFoldDB" id="A0A1L4CY48"/>
<dbReference type="KEGG" id="saqi:AXG55_02580"/>
<name>A0A1L4CY48_9BACT</name>
<gene>
    <name evidence="1" type="ORF">AXG55_02580</name>
</gene>
<dbReference type="EMBL" id="CP017834">
    <property type="protein sequence ID" value="APJ02864.1"/>
    <property type="molecule type" value="Genomic_DNA"/>
</dbReference>
<dbReference type="RefSeq" id="WP_148696573.1">
    <property type="nucleotide sequence ID" value="NZ_CP017834.1"/>
</dbReference>
<dbReference type="Proteomes" id="UP000184731">
    <property type="component" value="Chromosome"/>
</dbReference>
<proteinExistence type="predicted"/>
<accession>A0A1L4CY48</accession>
<dbReference type="STRING" id="1915309.AXG55_02580"/>
<protein>
    <submittedName>
        <fullName evidence="1">Uncharacterized protein</fullName>
    </submittedName>
</protein>
<evidence type="ECO:0000313" key="1">
    <source>
        <dbReference type="EMBL" id="APJ02864.1"/>
    </source>
</evidence>
<evidence type="ECO:0000313" key="2">
    <source>
        <dbReference type="Proteomes" id="UP000184731"/>
    </source>
</evidence>
<sequence length="124" mass="14715">MRIIYSLISFIIIIFVNPVFCLSETYVFCADKKRNWKWLNTKNNKISGEWGIFSTNSKYGHYYFIPEDGIHKIRELKMACINEFGQEFIYPQPSDSYARYWAVFAIDKSHLIPGHYTLFSYNSN</sequence>
<keyword evidence="2" id="KW-1185">Reference proteome</keyword>
<reference evidence="1 2" key="1">
    <citation type="submission" date="2016-10" db="EMBL/GenBank/DDBJ databases">
        <title>Silvanigrella aquatica sp. nov., isolated from a freshwater lake located in the Black Forest, Germany, description of Silvanigrellaceae fam. nov., Silvanigrellales ord. nov., reclassification of the order Bdellovibrionales in the class Oligoflexia, reclassification of the families Bacteriovoracaceae and Halobacteriovoraceae in the new order Bacteriovoracales ord. nov., and reclassification of the family Pseudobacteriovoracaceae in the order Oligoflexiales.</title>
        <authorList>
            <person name="Hahn M.W."/>
            <person name="Schmidt J."/>
            <person name="Koll U."/>
            <person name="Rohde M."/>
            <person name="Verbag S."/>
            <person name="Pitt A."/>
            <person name="Nakai R."/>
            <person name="Naganuma T."/>
            <person name="Lang E."/>
        </authorList>
    </citation>
    <scope>NUCLEOTIDE SEQUENCE [LARGE SCALE GENOMIC DNA]</scope>
    <source>
        <strain evidence="1 2">MWH-Nonnen-W8red</strain>
    </source>
</reference>
<organism evidence="1 2">
    <name type="scientific">Silvanigrella aquatica</name>
    <dbReference type="NCBI Taxonomy" id="1915309"/>
    <lineage>
        <taxon>Bacteria</taxon>
        <taxon>Pseudomonadati</taxon>
        <taxon>Bdellovibrionota</taxon>
        <taxon>Oligoflexia</taxon>
        <taxon>Silvanigrellales</taxon>
        <taxon>Silvanigrellaceae</taxon>
        <taxon>Silvanigrella</taxon>
    </lineage>
</organism>
<dbReference type="OrthoDB" id="5310219at2"/>